<dbReference type="EMBL" id="LTDL01000042">
    <property type="protein sequence ID" value="OAG28866.1"/>
    <property type="molecule type" value="Genomic_DNA"/>
</dbReference>
<feature type="domain" description="PFU" evidence="4">
    <location>
        <begin position="322"/>
        <end position="419"/>
    </location>
</feature>
<organism evidence="5 6">
    <name type="scientific">Nematocida displodere</name>
    <dbReference type="NCBI Taxonomy" id="1805483"/>
    <lineage>
        <taxon>Eukaryota</taxon>
        <taxon>Fungi</taxon>
        <taxon>Fungi incertae sedis</taxon>
        <taxon>Microsporidia</taxon>
        <taxon>Nematocida</taxon>
    </lineage>
</organism>
<dbReference type="GO" id="GO:0043161">
    <property type="term" value="P:proteasome-mediated ubiquitin-dependent protein catabolic process"/>
    <property type="evidence" value="ECO:0007669"/>
    <property type="project" value="TreeGrafter"/>
</dbReference>
<dbReference type="OrthoDB" id="10265988at2759"/>
<sequence length="568" mass="63966">MVEIEFIKKLQEADVKDCAVYGECLVSVGRDKKLRIHQLSDLTEIYVSEDLGCFVNSVLCLGECIYTGLQDGRVVVWSVGMEKTEEGVKAHVMQVKTLNHHKSNVCSLRAFENTVVSASWDGVICIITEKSVEVVTIDKGLWVAEILPNGRETLVAGCTDGRLVYFEREGKRYEVSKGLAIHKMCIRDMLVEKDRIITLSNTGCVIICDFSGRVIKTVDLDSISFRIRAWEKYAQYVVSSDEGSVRVLSQALEIDCTLGVPVLSCWNSLPHEERVYVCGSDGRVFVFGGSPRAEAREELQGLQEAYLTELARKKAESETPATASPGSPNYKVVKGIVYEKKGDTWEIFGDVIKEEKKDHTIDITLAEKTFTLSFNKTDAYEEVAKDFVEKHSISTEYISEIVEFLDKNFKQQKKKDVSQFTVYGNISVEGVKKKIEGLGESATVIKAIEDLEKQVLTLSSPCFKETSSNLEAILSEWVAESKEKFPILDCYKYFIAKGMEFDFMFLKGLQVLGNSKDAFMYVKLATNLLAYAPDNRKYFATTVSKILDKNLVNEETIRNYKKNLHLLE</sequence>
<dbReference type="GO" id="GO:0043130">
    <property type="term" value="F:ubiquitin binding"/>
    <property type="evidence" value="ECO:0007669"/>
    <property type="project" value="TreeGrafter"/>
</dbReference>
<dbReference type="Proteomes" id="UP000185944">
    <property type="component" value="Unassembled WGS sequence"/>
</dbReference>
<keyword evidence="1" id="KW-0963">Cytoplasm</keyword>
<dbReference type="PANTHER" id="PTHR19849">
    <property type="entry name" value="PHOSPHOLIPASE A-2-ACTIVATING PROTEIN"/>
    <property type="match status" value="1"/>
</dbReference>
<dbReference type="Pfam" id="PF09070">
    <property type="entry name" value="PFU"/>
    <property type="match status" value="1"/>
</dbReference>
<dbReference type="InterPro" id="IPR038122">
    <property type="entry name" value="PFU_sf"/>
</dbReference>
<dbReference type="PANTHER" id="PTHR19849:SF0">
    <property type="entry name" value="PHOSPHOLIPASE A-2-ACTIVATING PROTEIN"/>
    <property type="match status" value="1"/>
</dbReference>
<name>A0A177EAW5_9MICR</name>
<dbReference type="Pfam" id="PF00400">
    <property type="entry name" value="WD40"/>
    <property type="match status" value="1"/>
</dbReference>
<evidence type="ECO:0000256" key="1">
    <source>
        <dbReference type="ARBA" id="ARBA00022490"/>
    </source>
</evidence>
<dbReference type="RefSeq" id="XP_067543611.1">
    <property type="nucleotide sequence ID" value="XM_067688423.1"/>
</dbReference>
<keyword evidence="3" id="KW-0677">Repeat</keyword>
<dbReference type="GO" id="GO:0005634">
    <property type="term" value="C:nucleus"/>
    <property type="evidence" value="ECO:0007669"/>
    <property type="project" value="TreeGrafter"/>
</dbReference>
<dbReference type="SUPFAM" id="SSF50978">
    <property type="entry name" value="WD40 repeat-like"/>
    <property type="match status" value="1"/>
</dbReference>
<dbReference type="Gene3D" id="3.10.20.870">
    <property type="entry name" value="PFU (PLAA family ubiquitin binding), C-terminal domain"/>
    <property type="match status" value="1"/>
</dbReference>
<evidence type="ECO:0000256" key="2">
    <source>
        <dbReference type="ARBA" id="ARBA00022574"/>
    </source>
</evidence>
<dbReference type="GO" id="GO:0010992">
    <property type="term" value="P:ubiquitin recycling"/>
    <property type="evidence" value="ECO:0007669"/>
    <property type="project" value="TreeGrafter"/>
</dbReference>
<gene>
    <name evidence="5" type="ORF">NEDG_01005</name>
</gene>
<accession>A0A177EAW5</accession>
<dbReference type="VEuPathDB" id="MicrosporidiaDB:NEDG_01005"/>
<comment type="caution">
    <text evidence="5">The sequence shown here is derived from an EMBL/GenBank/DDBJ whole genome shotgun (WGS) entry which is preliminary data.</text>
</comment>
<evidence type="ECO:0000259" key="4">
    <source>
        <dbReference type="PROSITE" id="PS51394"/>
    </source>
</evidence>
<dbReference type="STRING" id="1805483.A0A177EAW5"/>
<dbReference type="InterPro" id="IPR015155">
    <property type="entry name" value="PFU"/>
</dbReference>
<dbReference type="GeneID" id="93647355"/>
<dbReference type="InterPro" id="IPR015943">
    <property type="entry name" value="WD40/YVTN_repeat-like_dom_sf"/>
</dbReference>
<evidence type="ECO:0000256" key="3">
    <source>
        <dbReference type="ARBA" id="ARBA00022737"/>
    </source>
</evidence>
<reference evidence="5 6" key="1">
    <citation type="submission" date="2016-02" db="EMBL/GenBank/DDBJ databases">
        <title>Discovery of a natural microsporidian pathogen with a broad tissue tropism in Caenorhabditis elegans.</title>
        <authorList>
            <person name="Luallen R.J."/>
            <person name="Reinke A.W."/>
            <person name="Tong L."/>
            <person name="Botts M.R."/>
            <person name="Felix M.-A."/>
            <person name="Troemel E.R."/>
        </authorList>
    </citation>
    <scope>NUCLEOTIDE SEQUENCE [LARGE SCALE GENOMIC DNA]</scope>
    <source>
        <strain evidence="5 6">JUm2807</strain>
    </source>
</reference>
<evidence type="ECO:0000313" key="5">
    <source>
        <dbReference type="EMBL" id="OAG28866.1"/>
    </source>
</evidence>
<keyword evidence="6" id="KW-1185">Reference proteome</keyword>
<dbReference type="Gene3D" id="2.130.10.10">
    <property type="entry name" value="YVTN repeat-like/Quinoprotein amine dehydrogenase"/>
    <property type="match status" value="1"/>
</dbReference>
<dbReference type="InterPro" id="IPR001680">
    <property type="entry name" value="WD40_rpt"/>
</dbReference>
<proteinExistence type="predicted"/>
<dbReference type="AlphaFoldDB" id="A0A177EAW5"/>
<dbReference type="SMART" id="SM00320">
    <property type="entry name" value="WD40"/>
    <property type="match status" value="4"/>
</dbReference>
<protein>
    <submittedName>
        <fullName evidence="5">Phospholipase A-2-activating protein</fullName>
    </submittedName>
</protein>
<dbReference type="GO" id="GO:0005737">
    <property type="term" value="C:cytoplasm"/>
    <property type="evidence" value="ECO:0007669"/>
    <property type="project" value="TreeGrafter"/>
</dbReference>
<evidence type="ECO:0000313" key="6">
    <source>
        <dbReference type="Proteomes" id="UP000185944"/>
    </source>
</evidence>
<dbReference type="InterPro" id="IPR036322">
    <property type="entry name" value="WD40_repeat_dom_sf"/>
</dbReference>
<dbReference type="PROSITE" id="PS51394">
    <property type="entry name" value="PFU"/>
    <property type="match status" value="1"/>
</dbReference>
<keyword evidence="2" id="KW-0853">WD repeat</keyword>